<proteinExistence type="predicted"/>
<dbReference type="AlphaFoldDB" id="A0A2P2IJ24"/>
<evidence type="ECO:0000313" key="1">
    <source>
        <dbReference type="EMBL" id="MBW81191.1"/>
    </source>
</evidence>
<dbReference type="PROSITE" id="PS51257">
    <property type="entry name" value="PROKAR_LIPOPROTEIN"/>
    <property type="match status" value="1"/>
</dbReference>
<sequence length="80" mass="8483">MTEVRQHQVAVSSASCSTATFVSPTPSFCGLPFSLAYFANTTDRADLTVNSGSFFLHLLASSFSFSISTLSFTEGASTPF</sequence>
<accession>A0A2P2IJ24</accession>
<dbReference type="EMBL" id="GGEC01000708">
    <property type="protein sequence ID" value="MBW81191.1"/>
    <property type="molecule type" value="Transcribed_RNA"/>
</dbReference>
<name>A0A2P2IJ24_RHIMU</name>
<reference evidence="1" key="1">
    <citation type="submission" date="2018-02" db="EMBL/GenBank/DDBJ databases">
        <title>Rhizophora mucronata_Transcriptome.</title>
        <authorList>
            <person name="Meera S.P."/>
            <person name="Sreeshan A."/>
            <person name="Augustine A."/>
        </authorList>
    </citation>
    <scope>NUCLEOTIDE SEQUENCE</scope>
    <source>
        <tissue evidence="1">Leaf</tissue>
    </source>
</reference>
<protein>
    <submittedName>
        <fullName evidence="1">Uncharacterized protein</fullName>
    </submittedName>
</protein>
<organism evidence="1">
    <name type="scientific">Rhizophora mucronata</name>
    <name type="common">Asiatic mangrove</name>
    <dbReference type="NCBI Taxonomy" id="61149"/>
    <lineage>
        <taxon>Eukaryota</taxon>
        <taxon>Viridiplantae</taxon>
        <taxon>Streptophyta</taxon>
        <taxon>Embryophyta</taxon>
        <taxon>Tracheophyta</taxon>
        <taxon>Spermatophyta</taxon>
        <taxon>Magnoliopsida</taxon>
        <taxon>eudicotyledons</taxon>
        <taxon>Gunneridae</taxon>
        <taxon>Pentapetalae</taxon>
        <taxon>rosids</taxon>
        <taxon>fabids</taxon>
        <taxon>Malpighiales</taxon>
        <taxon>Rhizophoraceae</taxon>
        <taxon>Rhizophora</taxon>
    </lineage>
</organism>